<evidence type="ECO:0000259" key="14">
    <source>
        <dbReference type="SMART" id="SM00478"/>
    </source>
</evidence>
<dbReference type="EC" id="4.2.99.18" evidence="3"/>
<evidence type="ECO:0000256" key="13">
    <source>
        <dbReference type="ARBA" id="ARBA00073127"/>
    </source>
</evidence>
<evidence type="ECO:0000256" key="5">
    <source>
        <dbReference type="ARBA" id="ARBA00022801"/>
    </source>
</evidence>
<evidence type="ECO:0000256" key="11">
    <source>
        <dbReference type="ARBA" id="ARBA00025652"/>
    </source>
</evidence>
<evidence type="ECO:0000313" key="16">
    <source>
        <dbReference type="Proteomes" id="UP000673691"/>
    </source>
</evidence>
<comment type="function">
    <text evidence="11">DNA repair enzyme that incises DNA at 8-oxoG residues. Excises 7,8-dihydro-8-oxoguanine and 2,6-diamino-4-hydroxy-5-N-methylformamidopyrimidine (FAPY) from damaged DNA. Has a beta-lyase activity that nicks DNA 3' to the lesion.</text>
</comment>
<dbReference type="InterPro" id="IPR012904">
    <property type="entry name" value="OGG_N"/>
</dbReference>
<dbReference type="GO" id="GO:0005634">
    <property type="term" value="C:nucleus"/>
    <property type="evidence" value="ECO:0007669"/>
    <property type="project" value="UniProtKB-SubCell"/>
</dbReference>
<keyword evidence="8" id="KW-0539">Nucleus</keyword>
<dbReference type="GO" id="GO:0140078">
    <property type="term" value="F:class I DNA-(apurinic or apyrimidinic site) endonuclease activity"/>
    <property type="evidence" value="ECO:0007669"/>
    <property type="project" value="UniProtKB-EC"/>
</dbReference>
<evidence type="ECO:0000256" key="1">
    <source>
        <dbReference type="ARBA" id="ARBA00004123"/>
    </source>
</evidence>
<dbReference type="PANTHER" id="PTHR10242">
    <property type="entry name" value="8-OXOGUANINE DNA GLYCOSYLASE"/>
    <property type="match status" value="1"/>
</dbReference>
<dbReference type="FunFam" id="1.10.340.30:FF:000006">
    <property type="entry name" value="N-glycosylase/DNA lyase isoform X2"/>
    <property type="match status" value="1"/>
</dbReference>
<comment type="subcellular location">
    <subcellularLocation>
        <location evidence="1">Nucleus</location>
    </subcellularLocation>
</comment>
<dbReference type="SMART" id="SM00478">
    <property type="entry name" value="ENDO3c"/>
    <property type="match status" value="1"/>
</dbReference>
<evidence type="ECO:0000256" key="7">
    <source>
        <dbReference type="ARBA" id="ARBA00023239"/>
    </source>
</evidence>
<evidence type="ECO:0000256" key="10">
    <source>
        <dbReference type="ARBA" id="ARBA00023295"/>
    </source>
</evidence>
<dbReference type="GO" id="GO:0006285">
    <property type="term" value="P:base-excision repair, AP site formation"/>
    <property type="evidence" value="ECO:0007669"/>
    <property type="project" value="TreeGrafter"/>
</dbReference>
<dbReference type="GO" id="GO:0034039">
    <property type="term" value="F:8-oxo-7,8-dihydroguanine DNA N-glycosylase activity"/>
    <property type="evidence" value="ECO:0007669"/>
    <property type="project" value="TreeGrafter"/>
</dbReference>
<reference evidence="15 16" key="1">
    <citation type="journal article" name="Sci. Rep.">
        <title>Genome-scale phylogenetic analyses confirm Olpidium as the closest living zoosporic fungus to the non-flagellated, terrestrial fungi.</title>
        <authorList>
            <person name="Chang Y."/>
            <person name="Rochon D."/>
            <person name="Sekimoto S."/>
            <person name="Wang Y."/>
            <person name="Chovatia M."/>
            <person name="Sandor L."/>
            <person name="Salamov A."/>
            <person name="Grigoriev I.V."/>
            <person name="Stajich J.E."/>
            <person name="Spatafora J.W."/>
        </authorList>
    </citation>
    <scope>NUCLEOTIDE SEQUENCE [LARGE SCALE GENOMIC DNA]</scope>
    <source>
        <strain evidence="15">S191</strain>
    </source>
</reference>
<dbReference type="AlphaFoldDB" id="A0A8H7ZME0"/>
<dbReference type="CDD" id="cd00056">
    <property type="entry name" value="ENDO3c"/>
    <property type="match status" value="1"/>
</dbReference>
<dbReference type="SUPFAM" id="SSF48150">
    <property type="entry name" value="DNA-glycosylase"/>
    <property type="match status" value="1"/>
</dbReference>
<sequence>MSPLLPRLPKRMPNAAAAAANAPHPDAWISLGAPPEELRLDTTLRGGQSFRWRPTGDQECEATDVLFCHRTTQSTARDRDQIRARLRDYFQLDVSLAELYRHWSLADPHFARLAGAVGLRGIRVLKQDPTETLFAFICSSNNNVGRIEKMVNTLCEKYGPFVGSYSNVAYHQFPGVSSLIGPDVERELREAGFGYRAKYIAETARKLHARHGEGPGGPEAWLAGLRQASYAEARAAVMEFSGVGPKVADCVCLMALDKTGAVPVVSEEVPSRRLLVCDP</sequence>
<comment type="catalytic activity">
    <reaction evidence="12">
        <text>2'-deoxyribonucleotide-(2'-deoxyribose 5'-phosphate)-2'-deoxyribonucleotide-DNA = a 3'-end 2'-deoxyribonucleotide-(2,3-dehydro-2,3-deoxyribose 5'-phosphate)-DNA + a 5'-end 5'-phospho-2'-deoxyribonucleoside-DNA + H(+)</text>
        <dbReference type="Rhea" id="RHEA:66592"/>
        <dbReference type="Rhea" id="RHEA-COMP:13180"/>
        <dbReference type="Rhea" id="RHEA-COMP:16897"/>
        <dbReference type="Rhea" id="RHEA-COMP:17067"/>
        <dbReference type="ChEBI" id="CHEBI:15378"/>
        <dbReference type="ChEBI" id="CHEBI:136412"/>
        <dbReference type="ChEBI" id="CHEBI:157695"/>
        <dbReference type="ChEBI" id="CHEBI:167181"/>
        <dbReference type="EC" id="4.2.99.18"/>
    </reaction>
</comment>
<comment type="caution">
    <text evidence="15">The sequence shown here is derived from an EMBL/GenBank/DDBJ whole genome shotgun (WGS) entry which is preliminary data.</text>
</comment>
<dbReference type="SUPFAM" id="SSF55945">
    <property type="entry name" value="TATA-box binding protein-like"/>
    <property type="match status" value="1"/>
</dbReference>
<dbReference type="InterPro" id="IPR011257">
    <property type="entry name" value="DNA_glycosylase"/>
</dbReference>
<accession>A0A8H7ZME0</accession>
<dbReference type="PANTHER" id="PTHR10242:SF2">
    <property type="entry name" value="N-GLYCOSYLASE_DNA LYASE"/>
    <property type="match status" value="1"/>
</dbReference>
<organism evidence="15 16">
    <name type="scientific">Olpidium bornovanus</name>
    <dbReference type="NCBI Taxonomy" id="278681"/>
    <lineage>
        <taxon>Eukaryota</taxon>
        <taxon>Fungi</taxon>
        <taxon>Fungi incertae sedis</taxon>
        <taxon>Olpidiomycota</taxon>
        <taxon>Olpidiomycotina</taxon>
        <taxon>Olpidiomycetes</taxon>
        <taxon>Olpidiales</taxon>
        <taxon>Olpidiaceae</taxon>
        <taxon>Olpidium</taxon>
    </lineage>
</organism>
<evidence type="ECO:0000256" key="4">
    <source>
        <dbReference type="ARBA" id="ARBA00022763"/>
    </source>
</evidence>
<evidence type="ECO:0000256" key="12">
    <source>
        <dbReference type="ARBA" id="ARBA00044632"/>
    </source>
</evidence>
<feature type="domain" description="HhH-GPD" evidence="14">
    <location>
        <begin position="138"/>
        <end position="279"/>
    </location>
</feature>
<evidence type="ECO:0000256" key="3">
    <source>
        <dbReference type="ARBA" id="ARBA00012720"/>
    </source>
</evidence>
<evidence type="ECO:0000256" key="8">
    <source>
        <dbReference type="ARBA" id="ARBA00023242"/>
    </source>
</evidence>
<comment type="similarity">
    <text evidence="2">Belongs to the type-1 OGG1 family.</text>
</comment>
<dbReference type="Gene3D" id="1.10.340.30">
    <property type="entry name" value="Hypothetical protein, domain 2"/>
    <property type="match status" value="1"/>
</dbReference>
<name>A0A8H7ZME0_9FUNG</name>
<evidence type="ECO:0000313" key="15">
    <source>
        <dbReference type="EMBL" id="KAG5455657.1"/>
    </source>
</evidence>
<dbReference type="Pfam" id="PF07934">
    <property type="entry name" value="OGG_N"/>
    <property type="match status" value="1"/>
</dbReference>
<dbReference type="InterPro" id="IPR003265">
    <property type="entry name" value="HhH-GPD_domain"/>
</dbReference>
<evidence type="ECO:0000256" key="2">
    <source>
        <dbReference type="ARBA" id="ARBA00010679"/>
    </source>
</evidence>
<proteinExistence type="inferred from homology"/>
<dbReference type="Gene3D" id="3.30.310.260">
    <property type="match status" value="1"/>
</dbReference>
<dbReference type="OrthoDB" id="238681at2759"/>
<gene>
    <name evidence="15" type="ORF">BJ554DRAFT_4846</name>
</gene>
<dbReference type="Pfam" id="PF00730">
    <property type="entry name" value="HhH-GPD"/>
    <property type="match status" value="1"/>
</dbReference>
<keyword evidence="9" id="KW-0511">Multifunctional enzyme</keyword>
<dbReference type="EMBL" id="JAEFCI010012997">
    <property type="protein sequence ID" value="KAG5455657.1"/>
    <property type="molecule type" value="Genomic_DNA"/>
</dbReference>
<keyword evidence="4" id="KW-0227">DNA damage</keyword>
<keyword evidence="16" id="KW-1185">Reference proteome</keyword>
<keyword evidence="6" id="KW-0234">DNA repair</keyword>
<keyword evidence="7 15" id="KW-0456">Lyase</keyword>
<evidence type="ECO:0000256" key="6">
    <source>
        <dbReference type="ARBA" id="ARBA00023204"/>
    </source>
</evidence>
<dbReference type="GO" id="GO:0006289">
    <property type="term" value="P:nucleotide-excision repair"/>
    <property type="evidence" value="ECO:0007669"/>
    <property type="project" value="InterPro"/>
</dbReference>
<dbReference type="GO" id="GO:0003684">
    <property type="term" value="F:damaged DNA binding"/>
    <property type="evidence" value="ECO:0007669"/>
    <property type="project" value="InterPro"/>
</dbReference>
<evidence type="ECO:0000256" key="9">
    <source>
        <dbReference type="ARBA" id="ARBA00023268"/>
    </source>
</evidence>
<dbReference type="Proteomes" id="UP000673691">
    <property type="component" value="Unassembled WGS sequence"/>
</dbReference>
<keyword evidence="10" id="KW-0326">Glycosidase</keyword>
<dbReference type="InterPro" id="IPR052054">
    <property type="entry name" value="Oxidative_DNA_repair_enzyme"/>
</dbReference>
<protein>
    <recommendedName>
        <fullName evidence="13">N-glycosylase/DNA lyase</fullName>
        <ecNumber evidence="3">4.2.99.18</ecNumber>
    </recommendedName>
</protein>
<keyword evidence="5" id="KW-0378">Hydrolase</keyword>